<feature type="chain" id="PRO_5045554775" evidence="1">
    <location>
        <begin position="17"/>
        <end position="186"/>
    </location>
</feature>
<evidence type="ECO:0000256" key="1">
    <source>
        <dbReference type="SAM" id="SignalP"/>
    </source>
</evidence>
<reference evidence="3" key="1">
    <citation type="submission" date="2024-06" db="EMBL/GenBank/DDBJ databases">
        <title>Multi-omics analyses provide insights into the biosynthesis of the anticancer antibiotic pleurotin in Hohenbuehelia grisea.</title>
        <authorList>
            <person name="Weaver J.A."/>
            <person name="Alberti F."/>
        </authorList>
    </citation>
    <scope>NUCLEOTIDE SEQUENCE [LARGE SCALE GENOMIC DNA]</scope>
    <source>
        <strain evidence="3">T-177</strain>
    </source>
</reference>
<evidence type="ECO:0000313" key="3">
    <source>
        <dbReference type="Proteomes" id="UP001556367"/>
    </source>
</evidence>
<protein>
    <submittedName>
        <fullName evidence="2">Uncharacterized protein</fullName>
    </submittedName>
</protein>
<dbReference type="SUPFAM" id="SSF53474">
    <property type="entry name" value="alpha/beta-Hydrolases"/>
    <property type="match status" value="1"/>
</dbReference>
<keyword evidence="1" id="KW-0732">Signal</keyword>
<evidence type="ECO:0000313" key="2">
    <source>
        <dbReference type="EMBL" id="KAL0951745.1"/>
    </source>
</evidence>
<comment type="caution">
    <text evidence="2">The sequence shown here is derived from an EMBL/GenBank/DDBJ whole genome shotgun (WGS) entry which is preliminary data.</text>
</comment>
<dbReference type="EMBL" id="JASNQZ010000011">
    <property type="protein sequence ID" value="KAL0951745.1"/>
    <property type="molecule type" value="Genomic_DNA"/>
</dbReference>
<sequence>MLTFFTILLALSATMASPTRRSEGFDPQNQLTRVTKLGLHELGEFLTFTLFAKAVYCPSEKISPNWDCGIPCKRLSSFKATLTGGDGGSVQFFFVGYWDQDDAIVVSHQGTDPTSLDALLTDANVFPRSLNPRLFPNVSSEVQVHGGFASAHEQTADQILEHVQEQLRKTKAKKVYIVSLAHCLSA</sequence>
<organism evidence="2 3">
    <name type="scientific">Hohenbuehelia grisea</name>
    <dbReference type="NCBI Taxonomy" id="104357"/>
    <lineage>
        <taxon>Eukaryota</taxon>
        <taxon>Fungi</taxon>
        <taxon>Dikarya</taxon>
        <taxon>Basidiomycota</taxon>
        <taxon>Agaricomycotina</taxon>
        <taxon>Agaricomycetes</taxon>
        <taxon>Agaricomycetidae</taxon>
        <taxon>Agaricales</taxon>
        <taxon>Pleurotineae</taxon>
        <taxon>Pleurotaceae</taxon>
        <taxon>Hohenbuehelia</taxon>
    </lineage>
</organism>
<name>A0ABR3J9C5_9AGAR</name>
<dbReference type="InterPro" id="IPR029058">
    <property type="entry name" value="AB_hydrolase_fold"/>
</dbReference>
<gene>
    <name evidence="2" type="ORF">HGRIS_008417</name>
</gene>
<keyword evidence="3" id="KW-1185">Reference proteome</keyword>
<dbReference type="Gene3D" id="3.40.50.1820">
    <property type="entry name" value="alpha/beta hydrolase"/>
    <property type="match status" value="1"/>
</dbReference>
<proteinExistence type="predicted"/>
<dbReference type="Proteomes" id="UP001556367">
    <property type="component" value="Unassembled WGS sequence"/>
</dbReference>
<accession>A0ABR3J9C5</accession>
<feature type="signal peptide" evidence="1">
    <location>
        <begin position="1"/>
        <end position="16"/>
    </location>
</feature>